<dbReference type="AlphaFoldDB" id="A0A1F6GSG0"/>
<evidence type="ECO:0000313" key="4">
    <source>
        <dbReference type="Proteomes" id="UP000177583"/>
    </source>
</evidence>
<dbReference type="EMBL" id="MFNF01000040">
    <property type="protein sequence ID" value="OGH01054.1"/>
    <property type="molecule type" value="Genomic_DNA"/>
</dbReference>
<accession>A0A1F6GSG0</accession>
<sequence>MLSKFITFILIPERTGQVKKARFTFKKLLIYGFIGLLVFSGWAWVMYDYFSIRSRLIDLEESQQTYDEQQKRIEDFYTRFDQAQLHFDHLNSLYEKLKKLTSMTAQSRDRGLGAEGAELKEKLTKATEKGVLEVIASDLSEVDADKKVQEARFARLLDFFKENASPITRLPSGWPVKGYVVNEFGVLQDSFTGQLRPQHGIIIATRAFTPVYAPADGVVQSAGEDEIYGGLIVLDHGNGILTHYGFVSNIEVKAGEVVRRGQTLAQILNNQRTAGPQLYYQVDVNGVPQNPISYINPLSLKD</sequence>
<evidence type="ECO:0000259" key="2">
    <source>
        <dbReference type="Pfam" id="PF01551"/>
    </source>
</evidence>
<dbReference type="GO" id="GO:0004222">
    <property type="term" value="F:metalloendopeptidase activity"/>
    <property type="evidence" value="ECO:0007669"/>
    <property type="project" value="TreeGrafter"/>
</dbReference>
<proteinExistence type="predicted"/>
<dbReference type="Pfam" id="PF01551">
    <property type="entry name" value="Peptidase_M23"/>
    <property type="match status" value="1"/>
</dbReference>
<reference evidence="3 4" key="1">
    <citation type="journal article" date="2016" name="Nat. Commun.">
        <title>Thousands of microbial genomes shed light on interconnected biogeochemical processes in an aquifer system.</title>
        <authorList>
            <person name="Anantharaman K."/>
            <person name="Brown C.T."/>
            <person name="Hug L.A."/>
            <person name="Sharon I."/>
            <person name="Castelle C.J."/>
            <person name="Probst A.J."/>
            <person name="Thomas B.C."/>
            <person name="Singh A."/>
            <person name="Wilkins M.J."/>
            <person name="Karaoz U."/>
            <person name="Brodie E.L."/>
            <person name="Williams K.H."/>
            <person name="Hubbard S.S."/>
            <person name="Banfield J.F."/>
        </authorList>
    </citation>
    <scope>NUCLEOTIDE SEQUENCE [LARGE SCALE GENOMIC DNA]</scope>
</reference>
<comment type="caution">
    <text evidence="3">The sequence shown here is derived from an EMBL/GenBank/DDBJ whole genome shotgun (WGS) entry which is preliminary data.</text>
</comment>
<dbReference type="InterPro" id="IPR016047">
    <property type="entry name" value="M23ase_b-sheet_dom"/>
</dbReference>
<gene>
    <name evidence="3" type="ORF">A2557_00450</name>
</gene>
<organism evidence="3 4">
    <name type="scientific">Candidatus Lambdaproteobacteria bacterium RIFOXYD2_FULL_56_26</name>
    <dbReference type="NCBI Taxonomy" id="1817773"/>
    <lineage>
        <taxon>Bacteria</taxon>
        <taxon>Pseudomonadati</taxon>
        <taxon>Pseudomonadota</taxon>
        <taxon>Candidatus Lambdaproteobacteria</taxon>
    </lineage>
</organism>
<name>A0A1F6GSG0_9PROT</name>
<dbReference type="PANTHER" id="PTHR21666">
    <property type="entry name" value="PEPTIDASE-RELATED"/>
    <property type="match status" value="1"/>
</dbReference>
<dbReference type="CDD" id="cd12797">
    <property type="entry name" value="M23_peptidase"/>
    <property type="match status" value="1"/>
</dbReference>
<dbReference type="Gene3D" id="2.70.70.10">
    <property type="entry name" value="Glucose Permease (Domain IIA)"/>
    <property type="match status" value="1"/>
</dbReference>
<feature type="transmembrane region" description="Helical" evidence="1">
    <location>
        <begin position="28"/>
        <end position="47"/>
    </location>
</feature>
<evidence type="ECO:0000313" key="3">
    <source>
        <dbReference type="EMBL" id="OGH01054.1"/>
    </source>
</evidence>
<dbReference type="SUPFAM" id="SSF51261">
    <property type="entry name" value="Duplicated hybrid motif"/>
    <property type="match status" value="1"/>
</dbReference>
<keyword evidence="1" id="KW-0472">Membrane</keyword>
<feature type="domain" description="M23ase beta-sheet core" evidence="2">
    <location>
        <begin position="197"/>
        <end position="291"/>
    </location>
</feature>
<evidence type="ECO:0000256" key="1">
    <source>
        <dbReference type="SAM" id="Phobius"/>
    </source>
</evidence>
<dbReference type="PANTHER" id="PTHR21666:SF270">
    <property type="entry name" value="MUREIN HYDROLASE ACTIVATOR ENVC"/>
    <property type="match status" value="1"/>
</dbReference>
<dbReference type="InterPro" id="IPR050570">
    <property type="entry name" value="Cell_wall_metabolism_enzyme"/>
</dbReference>
<keyword evidence="1" id="KW-1133">Transmembrane helix</keyword>
<dbReference type="InterPro" id="IPR011055">
    <property type="entry name" value="Dup_hybrid_motif"/>
</dbReference>
<protein>
    <recommendedName>
        <fullName evidence="2">M23ase beta-sheet core domain-containing protein</fullName>
    </recommendedName>
</protein>
<dbReference type="Proteomes" id="UP000177583">
    <property type="component" value="Unassembled WGS sequence"/>
</dbReference>
<keyword evidence="1" id="KW-0812">Transmembrane</keyword>